<gene>
    <name evidence="2" type="ORF">AAFF_G00415900</name>
</gene>
<dbReference type="PROSITE" id="PS50041">
    <property type="entry name" value="C_TYPE_LECTIN_2"/>
    <property type="match status" value="1"/>
</dbReference>
<dbReference type="InterPro" id="IPR016187">
    <property type="entry name" value="CTDL_fold"/>
</dbReference>
<evidence type="ECO:0000313" key="3">
    <source>
        <dbReference type="Proteomes" id="UP001221898"/>
    </source>
</evidence>
<keyword evidence="3" id="KW-1185">Reference proteome</keyword>
<evidence type="ECO:0000313" key="2">
    <source>
        <dbReference type="EMBL" id="KAJ8399211.1"/>
    </source>
</evidence>
<dbReference type="Proteomes" id="UP001221898">
    <property type="component" value="Unassembled WGS sequence"/>
</dbReference>
<dbReference type="EMBL" id="JAINUG010000085">
    <property type="protein sequence ID" value="KAJ8399211.1"/>
    <property type="molecule type" value="Genomic_DNA"/>
</dbReference>
<reference evidence="2" key="1">
    <citation type="journal article" date="2023" name="Science">
        <title>Genome structures resolve the early diversification of teleost fishes.</title>
        <authorList>
            <person name="Parey E."/>
            <person name="Louis A."/>
            <person name="Montfort J."/>
            <person name="Bouchez O."/>
            <person name="Roques C."/>
            <person name="Iampietro C."/>
            <person name="Lluch J."/>
            <person name="Castinel A."/>
            <person name="Donnadieu C."/>
            <person name="Desvignes T."/>
            <person name="Floi Bucao C."/>
            <person name="Jouanno E."/>
            <person name="Wen M."/>
            <person name="Mejri S."/>
            <person name="Dirks R."/>
            <person name="Jansen H."/>
            <person name="Henkel C."/>
            <person name="Chen W.J."/>
            <person name="Zahm M."/>
            <person name="Cabau C."/>
            <person name="Klopp C."/>
            <person name="Thompson A.W."/>
            <person name="Robinson-Rechavi M."/>
            <person name="Braasch I."/>
            <person name="Lecointre G."/>
            <person name="Bobe J."/>
            <person name="Postlethwait J.H."/>
            <person name="Berthelot C."/>
            <person name="Roest Crollius H."/>
            <person name="Guiguen Y."/>
        </authorList>
    </citation>
    <scope>NUCLEOTIDE SEQUENCE</scope>
    <source>
        <strain evidence="2">NC1722</strain>
    </source>
</reference>
<dbReference type="AlphaFoldDB" id="A0AAD7SAV6"/>
<dbReference type="InterPro" id="IPR001304">
    <property type="entry name" value="C-type_lectin-like"/>
</dbReference>
<organism evidence="2 3">
    <name type="scientific">Aldrovandia affinis</name>
    <dbReference type="NCBI Taxonomy" id="143900"/>
    <lineage>
        <taxon>Eukaryota</taxon>
        <taxon>Metazoa</taxon>
        <taxon>Chordata</taxon>
        <taxon>Craniata</taxon>
        <taxon>Vertebrata</taxon>
        <taxon>Euteleostomi</taxon>
        <taxon>Actinopterygii</taxon>
        <taxon>Neopterygii</taxon>
        <taxon>Teleostei</taxon>
        <taxon>Notacanthiformes</taxon>
        <taxon>Halosauridae</taxon>
        <taxon>Aldrovandia</taxon>
    </lineage>
</organism>
<evidence type="ECO:0000259" key="1">
    <source>
        <dbReference type="PROSITE" id="PS50041"/>
    </source>
</evidence>
<dbReference type="PANTHER" id="PTHR22803">
    <property type="entry name" value="MANNOSE, PHOSPHOLIPASE, LECTIN RECEPTOR RELATED"/>
    <property type="match status" value="1"/>
</dbReference>
<dbReference type="InterPro" id="IPR016186">
    <property type="entry name" value="C-type_lectin-like/link_sf"/>
</dbReference>
<dbReference type="InterPro" id="IPR050111">
    <property type="entry name" value="C-type_lectin/snaclec_domain"/>
</dbReference>
<name>A0AAD7SAV6_9TELE</name>
<accession>A0AAD7SAV6</accession>
<dbReference type="CDD" id="cd00037">
    <property type="entry name" value="CLECT"/>
    <property type="match status" value="1"/>
</dbReference>
<sequence length="197" mass="21512">MLSESKFEAYSISPAKELSEGSIKTHTMRALIISVLLYMVLAPSGATEGANVAQAEASVPVNDANPPAEETVPEALVENLLSFPEPLDGAYETPLTQSLGECPFGWHGHQARCYHFVNQANTWIEAQQYCIGIGANLASARNPRDYKFLQDMVHKLGGSSSAWLGGFYLQVKVISVYDEVCPHFIMSWAPQLLCCTT</sequence>
<protein>
    <recommendedName>
        <fullName evidence="1">C-type lectin domain-containing protein</fullName>
    </recommendedName>
</protein>
<feature type="domain" description="C-type lectin" evidence="1">
    <location>
        <begin position="109"/>
        <end position="197"/>
    </location>
</feature>
<dbReference type="Gene3D" id="3.10.100.10">
    <property type="entry name" value="Mannose-Binding Protein A, subunit A"/>
    <property type="match status" value="1"/>
</dbReference>
<comment type="caution">
    <text evidence="2">The sequence shown here is derived from an EMBL/GenBank/DDBJ whole genome shotgun (WGS) entry which is preliminary data.</text>
</comment>
<dbReference type="SUPFAM" id="SSF56436">
    <property type="entry name" value="C-type lectin-like"/>
    <property type="match status" value="1"/>
</dbReference>
<proteinExistence type="predicted"/>